<dbReference type="Proteomes" id="UP000284557">
    <property type="component" value="Unassembled WGS sequence"/>
</dbReference>
<accession>A0A0U0WTF6</accession>
<evidence type="ECO:0000256" key="5">
    <source>
        <dbReference type="ARBA" id="ARBA00022729"/>
    </source>
</evidence>
<protein>
    <recommendedName>
        <fullName evidence="8">Cutinase</fullName>
        <ecNumber evidence="8">3.1.1.-</ecNumber>
    </recommendedName>
</protein>
<dbReference type="InterPro" id="IPR043580">
    <property type="entry name" value="CUTINASE_1"/>
</dbReference>
<comment type="similarity">
    <text evidence="2 8">Belongs to the cutinase family.</text>
</comment>
<dbReference type="GO" id="GO:0052689">
    <property type="term" value="F:carboxylic ester hydrolase activity"/>
    <property type="evidence" value="ECO:0007669"/>
    <property type="project" value="UniProtKB-KW"/>
</dbReference>
<dbReference type="EMBL" id="CSUW01000003">
    <property type="protein sequence ID" value="CPT18410.1"/>
    <property type="molecule type" value="Genomic_DNA"/>
</dbReference>
<comment type="subcellular location">
    <subcellularLocation>
        <location evidence="1 8">Secreted</location>
    </subcellularLocation>
</comment>
<name>A0A0U0WTF6_9MYCO</name>
<keyword evidence="6 8" id="KW-0378">Hydrolase</keyword>
<evidence type="ECO:0000256" key="7">
    <source>
        <dbReference type="ARBA" id="ARBA00023157"/>
    </source>
</evidence>
<gene>
    <name evidence="10" type="ORF">D2E76_02575</name>
    <name evidence="9" type="ORF">ERS075527_01576</name>
</gene>
<organism evidence="9 11">
    <name type="scientific">Mycobacteroides abscessus</name>
    <dbReference type="NCBI Taxonomy" id="36809"/>
    <lineage>
        <taxon>Bacteria</taxon>
        <taxon>Bacillati</taxon>
        <taxon>Actinomycetota</taxon>
        <taxon>Actinomycetes</taxon>
        <taxon>Mycobacteriales</taxon>
        <taxon>Mycobacteriaceae</taxon>
        <taxon>Mycobacteroides</taxon>
    </lineage>
</organism>
<evidence type="ECO:0000313" key="10">
    <source>
        <dbReference type="EMBL" id="RIT43943.1"/>
    </source>
</evidence>
<evidence type="ECO:0000256" key="4">
    <source>
        <dbReference type="ARBA" id="ARBA00022525"/>
    </source>
</evidence>
<dbReference type="InterPro" id="IPR000675">
    <property type="entry name" value="Cutinase/axe"/>
</dbReference>
<dbReference type="AlphaFoldDB" id="A0A0U0WTF6"/>
<evidence type="ECO:0000313" key="9">
    <source>
        <dbReference type="EMBL" id="CPT18410.1"/>
    </source>
</evidence>
<evidence type="ECO:0000256" key="8">
    <source>
        <dbReference type="RuleBase" id="RU361263"/>
    </source>
</evidence>
<evidence type="ECO:0000256" key="3">
    <source>
        <dbReference type="ARBA" id="ARBA00022487"/>
    </source>
</evidence>
<dbReference type="PANTHER" id="PTHR33630:SF9">
    <property type="entry name" value="CUTINASE 4"/>
    <property type="match status" value="1"/>
</dbReference>
<keyword evidence="4 8" id="KW-0964">Secreted</keyword>
<comment type="function">
    <text evidence="8">Catalyzes the hydrolysis of complex carboxylic polyesters found in the cell wall of plants. Degrades cutin, a macromolecule that forms the structure of the plant cuticle.</text>
</comment>
<evidence type="ECO:0000313" key="11">
    <source>
        <dbReference type="Proteomes" id="UP000038487"/>
    </source>
</evidence>
<keyword evidence="7" id="KW-1015">Disulfide bond</keyword>
<dbReference type="SMR" id="A0A0U0WTF6"/>
<reference evidence="10 12" key="2">
    <citation type="submission" date="2018-08" db="EMBL/GenBank/DDBJ databases">
        <title>Linezolid Resistance in Mycobacterium abscessus: MIC Distribution and Comprehensive Investigation of Resistance Mechanisms.</title>
        <authorList>
            <person name="Ye M."/>
            <person name="Xu L."/>
            <person name="Zou Y."/>
            <person name="Li B."/>
            <person name="Guo Q."/>
            <person name="Zhang Y."/>
            <person name="Zhan M."/>
            <person name="Xu B."/>
            <person name="Yu F."/>
            <person name="Zhang Z."/>
            <person name="Chu H."/>
        </authorList>
    </citation>
    <scope>NUCLEOTIDE SEQUENCE [LARGE SCALE GENOMIC DNA]</scope>
    <source>
        <strain evidence="10 12">G143</strain>
    </source>
</reference>
<sequence length="228" mass="23508">MTLQPNPRPASKLLTAAARAAVVSVAAIMLTTGLAVVIPATASAACPNVEVSFARGRSQPPGLGNIGDAFVSALRNRVKNLSVYAVRYDANTDVGGGANDLSAHLQQTANNCPDTKLVVGGYSLGAGVVDTALGVPGPVQIGNLFSFDNPVPPEVGDHIRAIVTFGNIVNRFAPVQSLAGAYGDRVLDLCNDGDPVCMDGNQDTWKSHTSYPPALINQAADFAAARVN</sequence>
<dbReference type="SMART" id="SM01110">
    <property type="entry name" value="Cutinase"/>
    <property type="match status" value="1"/>
</dbReference>
<evidence type="ECO:0000256" key="2">
    <source>
        <dbReference type="ARBA" id="ARBA00007534"/>
    </source>
</evidence>
<keyword evidence="5" id="KW-0732">Signal</keyword>
<evidence type="ECO:0000256" key="6">
    <source>
        <dbReference type="ARBA" id="ARBA00022801"/>
    </source>
</evidence>
<keyword evidence="3 8" id="KW-0719">Serine esterase</keyword>
<comment type="caution">
    <text evidence="9">The sequence shown here is derived from an EMBL/GenBank/DDBJ whole genome shotgun (WGS) entry which is preliminary data.</text>
</comment>
<dbReference type="GO" id="GO:0005576">
    <property type="term" value="C:extracellular region"/>
    <property type="evidence" value="ECO:0007669"/>
    <property type="project" value="UniProtKB-SubCell"/>
</dbReference>
<dbReference type="Proteomes" id="UP000038487">
    <property type="component" value="Unassembled WGS sequence"/>
</dbReference>
<dbReference type="PROSITE" id="PS00155">
    <property type="entry name" value="CUTINASE_1"/>
    <property type="match status" value="1"/>
</dbReference>
<dbReference type="SUPFAM" id="SSF53474">
    <property type="entry name" value="alpha/beta-Hydrolases"/>
    <property type="match status" value="1"/>
</dbReference>
<dbReference type="Pfam" id="PF01083">
    <property type="entry name" value="Cutinase"/>
    <property type="match status" value="1"/>
</dbReference>
<reference evidence="9 11" key="1">
    <citation type="submission" date="2015-03" db="EMBL/GenBank/DDBJ databases">
        <authorList>
            <consortium name="Pathogen Informatics"/>
            <person name="Murphy D."/>
        </authorList>
    </citation>
    <scope>NUCLEOTIDE SEQUENCE [LARGE SCALE GENOMIC DNA]</scope>
    <source>
        <strain evidence="9 11">PAP036</strain>
    </source>
</reference>
<dbReference type="Gene3D" id="3.40.50.1820">
    <property type="entry name" value="alpha/beta hydrolase"/>
    <property type="match status" value="1"/>
</dbReference>
<dbReference type="EMBL" id="QXBN01000001">
    <property type="protein sequence ID" value="RIT43943.1"/>
    <property type="molecule type" value="Genomic_DNA"/>
</dbReference>
<dbReference type="EC" id="3.1.1.-" evidence="8"/>
<dbReference type="PANTHER" id="PTHR33630">
    <property type="entry name" value="CUTINASE RV1984C-RELATED-RELATED"/>
    <property type="match status" value="1"/>
</dbReference>
<evidence type="ECO:0000256" key="1">
    <source>
        <dbReference type="ARBA" id="ARBA00004613"/>
    </source>
</evidence>
<dbReference type="InterPro" id="IPR029058">
    <property type="entry name" value="AB_hydrolase_fold"/>
</dbReference>
<proteinExistence type="inferred from homology"/>
<evidence type="ECO:0000313" key="12">
    <source>
        <dbReference type="Proteomes" id="UP000284557"/>
    </source>
</evidence>